<dbReference type="EMBL" id="GBHO01011782">
    <property type="protein sequence ID" value="JAG31822.1"/>
    <property type="molecule type" value="Transcribed_RNA"/>
</dbReference>
<gene>
    <name evidence="1" type="ORF">CM83_38511</name>
</gene>
<proteinExistence type="predicted"/>
<name>A0A0A9YFI0_LYGHE</name>
<organism evidence="1">
    <name type="scientific">Lygus hesperus</name>
    <name type="common">Western plant bug</name>
    <dbReference type="NCBI Taxonomy" id="30085"/>
    <lineage>
        <taxon>Eukaryota</taxon>
        <taxon>Metazoa</taxon>
        <taxon>Ecdysozoa</taxon>
        <taxon>Arthropoda</taxon>
        <taxon>Hexapoda</taxon>
        <taxon>Insecta</taxon>
        <taxon>Pterygota</taxon>
        <taxon>Neoptera</taxon>
        <taxon>Paraneoptera</taxon>
        <taxon>Hemiptera</taxon>
        <taxon>Heteroptera</taxon>
        <taxon>Panheteroptera</taxon>
        <taxon>Cimicomorpha</taxon>
        <taxon>Miridae</taxon>
        <taxon>Mirini</taxon>
        <taxon>Lygus</taxon>
    </lineage>
</organism>
<evidence type="ECO:0000313" key="1">
    <source>
        <dbReference type="EMBL" id="JAG31822.1"/>
    </source>
</evidence>
<dbReference type="AlphaFoldDB" id="A0A0A9YFI0"/>
<reference evidence="1" key="1">
    <citation type="journal article" date="2014" name="PLoS ONE">
        <title>Transcriptome-Based Identification of ABC Transporters in the Western Tarnished Plant Bug Lygus hesperus.</title>
        <authorList>
            <person name="Hull J.J."/>
            <person name="Chaney K."/>
            <person name="Geib S.M."/>
            <person name="Fabrick J.A."/>
            <person name="Brent C.S."/>
            <person name="Walsh D."/>
            <person name="Lavine L.C."/>
        </authorList>
    </citation>
    <scope>NUCLEOTIDE SEQUENCE</scope>
</reference>
<accession>A0A0A9YFI0</accession>
<protein>
    <submittedName>
        <fullName evidence="1">Uncharacterized protein</fullName>
    </submittedName>
</protein>
<sequence length="130" mass="14951">MLLQLSAYYKSLDQSNIKLYFLSCDRCIVFRSISTANNVRLANTTRIVGTNMDRDVEGTELTQINRRRSTSVHSERTRPPPLRTMSEASVYRANSRQRITIKNGVNQDNKTLDRLMECFWTCSPGCHQTS</sequence>
<reference evidence="1" key="2">
    <citation type="submission" date="2014-07" db="EMBL/GenBank/DDBJ databases">
        <authorList>
            <person name="Hull J."/>
        </authorList>
    </citation>
    <scope>NUCLEOTIDE SEQUENCE</scope>
</reference>